<evidence type="ECO:0000313" key="2">
    <source>
        <dbReference type="EMBL" id="OKO96950.1"/>
    </source>
</evidence>
<evidence type="ECO:0000256" key="1">
    <source>
        <dbReference type="SAM" id="MobiDB-lite"/>
    </source>
</evidence>
<keyword evidence="3" id="KW-1185">Reference proteome</keyword>
<reference evidence="2 3" key="1">
    <citation type="submission" date="2016-10" db="EMBL/GenBank/DDBJ databases">
        <title>Genome sequence of the ascomycete fungus Penicillium subrubescens.</title>
        <authorList>
            <person name="De Vries R.P."/>
            <person name="Peng M."/>
            <person name="Dilokpimol A."/>
            <person name="Hilden K."/>
            <person name="Makela M.R."/>
            <person name="Grigoriev I."/>
            <person name="Riley R."/>
            <person name="Granchi Z."/>
        </authorList>
    </citation>
    <scope>NUCLEOTIDE SEQUENCE [LARGE SCALE GENOMIC DNA]</scope>
    <source>
        <strain evidence="2 3">CBS 132785</strain>
    </source>
</reference>
<feature type="region of interest" description="Disordered" evidence="1">
    <location>
        <begin position="237"/>
        <end position="260"/>
    </location>
</feature>
<dbReference type="AlphaFoldDB" id="A0A1Q5T9S4"/>
<accession>A0A1Q5T9S4</accession>
<dbReference type="OrthoDB" id="5229017at2759"/>
<comment type="caution">
    <text evidence="2">The sequence shown here is derived from an EMBL/GenBank/DDBJ whole genome shotgun (WGS) entry which is preliminary data.</text>
</comment>
<protein>
    <submittedName>
        <fullName evidence="2">Uncharacterized protein</fullName>
    </submittedName>
</protein>
<evidence type="ECO:0000313" key="3">
    <source>
        <dbReference type="Proteomes" id="UP000186955"/>
    </source>
</evidence>
<sequence>MNRNYDYLRDAEPEECLLRARVFDSNTEGHISVDVGHNYGVANYLEYANLAYENPFDERVVGSHFNSDRFDQPTLSFPDDPVYSKEHNLAEERDIIFHAMDLDPHNHEETFGPPDTAFEEWLETMMPKALNVVDKSGLFEQLPQAYENEISAYEHAEPTKDVPNIDALPLNSASVSPCQSVSDLSETDVGGHKQKVLWGENGLLGLKEDVPSVGARRKSGLIRTMTKKLKHQLTEMVDESNNGLKRKSSSSVSTTAPGSSAASLVTSMSSTLQAKLYSELEVMICDTANGFILQQYYDGRVSQQSINKVNTAWNAKNNHHVAEFRFDQETQRKLIFANRRAMEFTGDSSRFPIRLQTNLQNWKKIAHEMSIRTFCLPDSAIRKHLYDLRQVIDMMNPSLETLRAFRDLCNWAQDQMLDKVTAARRQSEARLRKGPHSSWSSRNSL</sequence>
<feature type="region of interest" description="Disordered" evidence="1">
    <location>
        <begin position="426"/>
        <end position="445"/>
    </location>
</feature>
<proteinExistence type="predicted"/>
<gene>
    <name evidence="2" type="ORF">PENSUB_10504</name>
</gene>
<organism evidence="2 3">
    <name type="scientific">Penicillium subrubescens</name>
    <dbReference type="NCBI Taxonomy" id="1316194"/>
    <lineage>
        <taxon>Eukaryota</taxon>
        <taxon>Fungi</taxon>
        <taxon>Dikarya</taxon>
        <taxon>Ascomycota</taxon>
        <taxon>Pezizomycotina</taxon>
        <taxon>Eurotiomycetes</taxon>
        <taxon>Eurotiomycetidae</taxon>
        <taxon>Eurotiales</taxon>
        <taxon>Aspergillaceae</taxon>
        <taxon>Penicillium</taxon>
    </lineage>
</organism>
<dbReference type="Proteomes" id="UP000186955">
    <property type="component" value="Unassembled WGS sequence"/>
</dbReference>
<name>A0A1Q5T9S4_9EURO</name>
<feature type="compositionally biased region" description="Low complexity" evidence="1">
    <location>
        <begin position="249"/>
        <end position="260"/>
    </location>
</feature>
<dbReference type="EMBL" id="MNBE01000697">
    <property type="protein sequence ID" value="OKO96950.1"/>
    <property type="molecule type" value="Genomic_DNA"/>
</dbReference>